<dbReference type="UniPathway" id="UPA00074">
    <property type="reaction ID" value="UER00129"/>
</dbReference>
<proteinExistence type="inferred from homology"/>
<dbReference type="Gene3D" id="3.90.650.10">
    <property type="entry name" value="PurM-like C-terminal domain"/>
    <property type="match status" value="1"/>
</dbReference>
<evidence type="ECO:0000256" key="4">
    <source>
        <dbReference type="ARBA" id="ARBA00020367"/>
    </source>
</evidence>
<evidence type="ECO:0000256" key="10">
    <source>
        <dbReference type="ARBA" id="ARBA00033093"/>
    </source>
</evidence>
<protein>
    <recommendedName>
        <fullName evidence="4">Phosphoribosylformylglycinamidine cyclo-ligase</fullName>
        <ecNumber evidence="3">6.3.3.1</ecNumber>
    </recommendedName>
    <alternativeName>
        <fullName evidence="9">AIR synthase</fullName>
    </alternativeName>
    <alternativeName>
        <fullName evidence="10">AIRS</fullName>
    </alternativeName>
    <alternativeName>
        <fullName evidence="8">Phosphoribosyl-aminoimidazole synthetase</fullName>
    </alternativeName>
</protein>
<dbReference type="GO" id="GO:0046084">
    <property type="term" value="P:adenine biosynthetic process"/>
    <property type="evidence" value="ECO:0007669"/>
    <property type="project" value="TreeGrafter"/>
</dbReference>
<dbReference type="GO" id="GO:0004641">
    <property type="term" value="F:phosphoribosylformylglycinamidine cyclo-ligase activity"/>
    <property type="evidence" value="ECO:0007669"/>
    <property type="project" value="UniProtKB-EC"/>
</dbReference>
<evidence type="ECO:0000256" key="9">
    <source>
        <dbReference type="ARBA" id="ARBA00032931"/>
    </source>
</evidence>
<keyword evidence="5" id="KW-0436">Ligase</keyword>
<dbReference type="InterPro" id="IPR036921">
    <property type="entry name" value="PurM-like_N_sf"/>
</dbReference>
<dbReference type="GO" id="GO:0005524">
    <property type="term" value="F:ATP binding"/>
    <property type="evidence" value="ECO:0007669"/>
    <property type="project" value="UniProtKB-KW"/>
</dbReference>
<evidence type="ECO:0000256" key="1">
    <source>
        <dbReference type="ARBA" id="ARBA00004686"/>
    </source>
</evidence>
<evidence type="ECO:0000256" key="2">
    <source>
        <dbReference type="ARBA" id="ARBA00010280"/>
    </source>
</evidence>
<dbReference type="InterPro" id="IPR036676">
    <property type="entry name" value="PurM-like_C_sf"/>
</dbReference>
<dbReference type="InterPro" id="IPR010918">
    <property type="entry name" value="PurM-like_C_dom"/>
</dbReference>
<dbReference type="Pfam" id="PF00586">
    <property type="entry name" value="AIRS"/>
    <property type="match status" value="1"/>
</dbReference>
<evidence type="ECO:0000259" key="12">
    <source>
        <dbReference type="Pfam" id="PF00586"/>
    </source>
</evidence>
<sequence length="336" mass="37241">MALTYQKSGVNYHLMDAFKNACVRAGGNSPQILEFSDHYLIDINEGIGSLNQLADDIYQKSGKDFYYQVGWGNAATILNDLSMFGAVPLTLKLFVAAGSENWFADTKRWKNLIRGFKDGAKFAGASWNGGETQTLVGVINPKSIVLGGSATGVVSPKTNLISDKNIKEGDRIIIVESSGVHTNGITLIRKLFKNHLKILELAIKDKTIIYSPLIQKLQQQKISIHYCSHITGHGWRKIMRSKLNFSYLIDKLPRIHPIFKSIQQKSRMSDIQMYGDYNMGAGFILVVDPNSVDSILKIAKSLKYIALDAGVVKKGPRKVVIPPLGIEFLGKSLQIR</sequence>
<dbReference type="InterPro" id="IPR016188">
    <property type="entry name" value="PurM-like_N"/>
</dbReference>
<dbReference type="EC" id="6.3.3.1" evidence="3"/>
<dbReference type="InterPro" id="IPR004733">
    <property type="entry name" value="PurM_cligase"/>
</dbReference>
<name>A0A1F5MK62_9BACT</name>
<dbReference type="GO" id="GO:0004637">
    <property type="term" value="F:phosphoribosylamine-glycine ligase activity"/>
    <property type="evidence" value="ECO:0007669"/>
    <property type="project" value="TreeGrafter"/>
</dbReference>
<feature type="domain" description="PurM-like N-terminal" evidence="12">
    <location>
        <begin position="66"/>
        <end position="154"/>
    </location>
</feature>
<feature type="domain" description="PurM-like C-terminal" evidence="13">
    <location>
        <begin position="167"/>
        <end position="320"/>
    </location>
</feature>
<keyword evidence="6" id="KW-0547">Nucleotide-binding</keyword>
<evidence type="ECO:0000259" key="13">
    <source>
        <dbReference type="Pfam" id="PF02769"/>
    </source>
</evidence>
<dbReference type="Pfam" id="PF02769">
    <property type="entry name" value="AIRS_C"/>
    <property type="match status" value="1"/>
</dbReference>
<evidence type="ECO:0000256" key="6">
    <source>
        <dbReference type="ARBA" id="ARBA00022741"/>
    </source>
</evidence>
<dbReference type="PANTHER" id="PTHR10520:SF12">
    <property type="entry name" value="TRIFUNCTIONAL PURINE BIOSYNTHETIC PROTEIN ADENOSINE-3"/>
    <property type="match status" value="1"/>
</dbReference>
<evidence type="ECO:0000256" key="7">
    <source>
        <dbReference type="ARBA" id="ARBA00022840"/>
    </source>
</evidence>
<dbReference type="GO" id="GO:0006189">
    <property type="term" value="P:'de novo' IMP biosynthetic process"/>
    <property type="evidence" value="ECO:0007669"/>
    <property type="project" value="UniProtKB-UniPathway"/>
</dbReference>
<evidence type="ECO:0000256" key="5">
    <source>
        <dbReference type="ARBA" id="ARBA00022598"/>
    </source>
</evidence>
<keyword evidence="7" id="KW-0067">ATP-binding</keyword>
<dbReference type="PANTHER" id="PTHR10520">
    <property type="entry name" value="TRIFUNCTIONAL PURINE BIOSYNTHETIC PROTEIN ADENOSINE-3-RELATED"/>
    <property type="match status" value="1"/>
</dbReference>
<dbReference type="EMBL" id="MFDO01000011">
    <property type="protein sequence ID" value="OGE65680.1"/>
    <property type="molecule type" value="Genomic_DNA"/>
</dbReference>
<gene>
    <name evidence="14" type="ORF">A3B49_03900</name>
</gene>
<dbReference type="SUPFAM" id="SSF55326">
    <property type="entry name" value="PurM N-terminal domain-like"/>
    <property type="match status" value="1"/>
</dbReference>
<dbReference type="GO" id="GO:0005829">
    <property type="term" value="C:cytosol"/>
    <property type="evidence" value="ECO:0007669"/>
    <property type="project" value="TreeGrafter"/>
</dbReference>
<dbReference type="Proteomes" id="UP000178017">
    <property type="component" value="Unassembled WGS sequence"/>
</dbReference>
<reference evidence="14 15" key="1">
    <citation type="journal article" date="2016" name="Nat. Commun.">
        <title>Thousands of microbial genomes shed light on interconnected biogeochemical processes in an aquifer system.</title>
        <authorList>
            <person name="Anantharaman K."/>
            <person name="Brown C.T."/>
            <person name="Hug L.A."/>
            <person name="Sharon I."/>
            <person name="Castelle C.J."/>
            <person name="Probst A.J."/>
            <person name="Thomas B.C."/>
            <person name="Singh A."/>
            <person name="Wilkins M.J."/>
            <person name="Karaoz U."/>
            <person name="Brodie E.L."/>
            <person name="Williams K.H."/>
            <person name="Hubbard S.S."/>
            <person name="Banfield J.F."/>
        </authorList>
    </citation>
    <scope>NUCLEOTIDE SEQUENCE [LARGE SCALE GENOMIC DNA]</scope>
</reference>
<dbReference type="SUPFAM" id="SSF56042">
    <property type="entry name" value="PurM C-terminal domain-like"/>
    <property type="match status" value="1"/>
</dbReference>
<comment type="catalytic activity">
    <reaction evidence="11">
        <text>2-formamido-N(1)-(5-O-phospho-beta-D-ribosyl)acetamidine + ATP = 5-amino-1-(5-phospho-beta-D-ribosyl)imidazole + ADP + phosphate + H(+)</text>
        <dbReference type="Rhea" id="RHEA:23032"/>
        <dbReference type="ChEBI" id="CHEBI:15378"/>
        <dbReference type="ChEBI" id="CHEBI:30616"/>
        <dbReference type="ChEBI" id="CHEBI:43474"/>
        <dbReference type="ChEBI" id="CHEBI:137981"/>
        <dbReference type="ChEBI" id="CHEBI:147287"/>
        <dbReference type="ChEBI" id="CHEBI:456216"/>
        <dbReference type="EC" id="6.3.3.1"/>
    </reaction>
</comment>
<evidence type="ECO:0000313" key="15">
    <source>
        <dbReference type="Proteomes" id="UP000178017"/>
    </source>
</evidence>
<evidence type="ECO:0000256" key="8">
    <source>
        <dbReference type="ARBA" id="ARBA00031908"/>
    </source>
</evidence>
<comment type="pathway">
    <text evidence="1">Purine metabolism; IMP biosynthesis via de novo pathway; 5-amino-1-(5-phospho-D-ribosyl)imidazole from N(2)-formyl-N(1)-(5-phospho-D-ribosyl)glycinamide: step 2/2.</text>
</comment>
<accession>A0A1F5MK62</accession>
<evidence type="ECO:0000256" key="3">
    <source>
        <dbReference type="ARBA" id="ARBA00013047"/>
    </source>
</evidence>
<dbReference type="AlphaFoldDB" id="A0A1F5MK62"/>
<evidence type="ECO:0000313" key="14">
    <source>
        <dbReference type="EMBL" id="OGE65680.1"/>
    </source>
</evidence>
<comment type="similarity">
    <text evidence="2">Belongs to the AIR synthase family.</text>
</comment>
<organism evidence="14 15">
    <name type="scientific">Candidatus Daviesbacteria bacterium RIFCSPLOWO2_01_FULL_40_24</name>
    <dbReference type="NCBI Taxonomy" id="1797787"/>
    <lineage>
        <taxon>Bacteria</taxon>
        <taxon>Candidatus Daviesiibacteriota</taxon>
    </lineage>
</organism>
<dbReference type="Gene3D" id="3.30.1330.10">
    <property type="entry name" value="PurM-like, N-terminal domain"/>
    <property type="match status" value="1"/>
</dbReference>
<evidence type="ECO:0000256" key="11">
    <source>
        <dbReference type="ARBA" id="ARBA00049057"/>
    </source>
</evidence>
<comment type="caution">
    <text evidence="14">The sequence shown here is derived from an EMBL/GenBank/DDBJ whole genome shotgun (WGS) entry which is preliminary data.</text>
</comment>